<dbReference type="KEGG" id="loa:LOAG_10293"/>
<protein>
    <submittedName>
        <fullName evidence="1">Uncharacterized protein</fullName>
    </submittedName>
</protein>
<dbReference type="RefSeq" id="XP_003145868.2">
    <property type="nucleotide sequence ID" value="XM_003145820.2"/>
</dbReference>
<dbReference type="CTD" id="9947735"/>
<sequence>MKFSPSDLEILFNDSNFGPESLTSSTVEHICEKKVVIQANNPFSEIISGKSLCDIMLNPQ</sequence>
<proteinExistence type="predicted"/>
<organism evidence="1">
    <name type="scientific">Loa loa</name>
    <name type="common">Eye worm</name>
    <name type="synonym">Filaria loa</name>
    <dbReference type="NCBI Taxonomy" id="7209"/>
    <lineage>
        <taxon>Eukaryota</taxon>
        <taxon>Metazoa</taxon>
        <taxon>Ecdysozoa</taxon>
        <taxon>Nematoda</taxon>
        <taxon>Chromadorea</taxon>
        <taxon>Rhabditida</taxon>
        <taxon>Spirurina</taxon>
        <taxon>Spiruromorpha</taxon>
        <taxon>Filarioidea</taxon>
        <taxon>Onchocercidae</taxon>
        <taxon>Loa</taxon>
    </lineage>
</organism>
<dbReference type="AlphaFoldDB" id="A0A1S0TQ65"/>
<gene>
    <name evidence="1" type="ORF">LOAG_10293</name>
</gene>
<evidence type="ECO:0000313" key="1">
    <source>
        <dbReference type="EMBL" id="EFO18203.2"/>
    </source>
</evidence>
<dbReference type="InParanoid" id="A0A1S0TQ65"/>
<dbReference type="GeneID" id="9947735"/>
<feature type="non-terminal residue" evidence="1">
    <location>
        <position position="60"/>
    </location>
</feature>
<dbReference type="EMBL" id="JH712631">
    <property type="protein sequence ID" value="EFO18203.2"/>
    <property type="molecule type" value="Genomic_DNA"/>
</dbReference>
<reference evidence="1" key="1">
    <citation type="submission" date="2012-04" db="EMBL/GenBank/DDBJ databases">
        <title>The Genome Sequence of Loa loa.</title>
        <authorList>
            <consortium name="The Broad Institute Genome Sequencing Platform"/>
            <consortium name="Broad Institute Genome Sequencing Center for Infectious Disease"/>
            <person name="Nutman T.B."/>
            <person name="Fink D.L."/>
            <person name="Russ C."/>
            <person name="Young S."/>
            <person name="Zeng Q."/>
            <person name="Gargeya S."/>
            <person name="Alvarado L."/>
            <person name="Berlin A."/>
            <person name="Chapman S.B."/>
            <person name="Chen Z."/>
            <person name="Freedman E."/>
            <person name="Gellesch M."/>
            <person name="Goldberg J."/>
            <person name="Griggs A."/>
            <person name="Gujja S."/>
            <person name="Heilman E.R."/>
            <person name="Heiman D."/>
            <person name="Howarth C."/>
            <person name="Mehta T."/>
            <person name="Neiman D."/>
            <person name="Pearson M."/>
            <person name="Roberts A."/>
            <person name="Saif S."/>
            <person name="Shea T."/>
            <person name="Shenoy N."/>
            <person name="Sisk P."/>
            <person name="Stolte C."/>
            <person name="Sykes S."/>
            <person name="White J."/>
            <person name="Yandava C."/>
            <person name="Haas B."/>
            <person name="Henn M.R."/>
            <person name="Nusbaum C."/>
            <person name="Birren B."/>
        </authorList>
    </citation>
    <scope>NUCLEOTIDE SEQUENCE [LARGE SCALE GENOMIC DNA]</scope>
</reference>
<accession>A0A1S0TQ65</accession>
<name>A0A1S0TQ65_LOALO</name>